<name>A0A0R0BTF8_9GAMM</name>
<dbReference type="PATRIC" id="fig|266128.3.peg.933"/>
<evidence type="ECO:0000313" key="2">
    <source>
        <dbReference type="Proteomes" id="UP000051254"/>
    </source>
</evidence>
<dbReference type="PANTHER" id="PTHR14097">
    <property type="entry name" value="OXIDOREDUCTASE HTATIP2"/>
    <property type="match status" value="1"/>
</dbReference>
<dbReference type="PANTHER" id="PTHR14097:SF7">
    <property type="entry name" value="OXIDOREDUCTASE HTATIP2"/>
    <property type="match status" value="1"/>
</dbReference>
<dbReference type="AlphaFoldDB" id="A0A0R0BTF8"/>
<organism evidence="1 2">
    <name type="scientific">Stenotrophomonas koreensis</name>
    <dbReference type="NCBI Taxonomy" id="266128"/>
    <lineage>
        <taxon>Bacteria</taxon>
        <taxon>Pseudomonadati</taxon>
        <taxon>Pseudomonadota</taxon>
        <taxon>Gammaproteobacteria</taxon>
        <taxon>Lysobacterales</taxon>
        <taxon>Lysobacteraceae</taxon>
        <taxon>Stenotrophomonas</taxon>
    </lineage>
</organism>
<dbReference type="Gene3D" id="3.40.50.720">
    <property type="entry name" value="NAD(P)-binding Rossmann-like Domain"/>
    <property type="match status" value="1"/>
</dbReference>
<dbReference type="OrthoDB" id="9798632at2"/>
<protein>
    <submittedName>
        <fullName evidence="1">NAD-dependent dehydratase</fullName>
    </submittedName>
</protein>
<accession>A0A0R0BTF8</accession>
<evidence type="ECO:0000313" key="1">
    <source>
        <dbReference type="EMBL" id="KRG57031.1"/>
    </source>
</evidence>
<dbReference type="SUPFAM" id="SSF51735">
    <property type="entry name" value="NAD(P)-binding Rossmann-fold domains"/>
    <property type="match status" value="1"/>
</dbReference>
<dbReference type="STRING" id="266128.ABB25_10290"/>
<dbReference type="InterPro" id="IPR036291">
    <property type="entry name" value="NAD(P)-bd_dom_sf"/>
</dbReference>
<proteinExistence type="predicted"/>
<reference evidence="1 2" key="1">
    <citation type="submission" date="2015-05" db="EMBL/GenBank/DDBJ databases">
        <title>Genome sequencing and analysis of members of genus Stenotrophomonas.</title>
        <authorList>
            <person name="Patil P.P."/>
            <person name="Midha S."/>
            <person name="Patil P.B."/>
        </authorList>
    </citation>
    <scope>NUCLEOTIDE SEQUENCE [LARGE SCALE GENOMIC DNA]</scope>
    <source>
        <strain evidence="1 2">DSM 17805</strain>
    </source>
</reference>
<sequence>MTEPAGRQVLLLGATGLVGAQVLSRLLADPRVARVNAPTRRPLGVADPRLHNPRIDYAALPAAAPWWQADALICCLGTTRKQAGSLEAFVQVDRDYVLAAAALARAAGTACCVFNSATGADARSPLAYNRTKGQAEAGLRAQGWPSLVLVRPGLIGGQRAQRRPAEHAAGVLLRALGPLLPRAWRINPAGNIAAAMVAAALAAPAGESVIGAAALA</sequence>
<dbReference type="RefSeq" id="WP_057666474.1">
    <property type="nucleotide sequence ID" value="NZ_LDJH01000017.1"/>
</dbReference>
<keyword evidence="2" id="KW-1185">Reference proteome</keyword>
<gene>
    <name evidence="1" type="ORF">ABB25_10290</name>
</gene>
<comment type="caution">
    <text evidence="1">The sequence shown here is derived from an EMBL/GenBank/DDBJ whole genome shotgun (WGS) entry which is preliminary data.</text>
</comment>
<dbReference type="Proteomes" id="UP000051254">
    <property type="component" value="Unassembled WGS sequence"/>
</dbReference>
<dbReference type="EMBL" id="LDJH01000017">
    <property type="protein sequence ID" value="KRG57031.1"/>
    <property type="molecule type" value="Genomic_DNA"/>
</dbReference>